<protein>
    <submittedName>
        <fullName evidence="2">Uncharacterized protein</fullName>
    </submittedName>
</protein>
<comment type="caution">
    <text evidence="2">The sequence shown here is derived from an EMBL/GenBank/DDBJ whole genome shotgun (WGS) entry which is preliminary data.</text>
</comment>
<evidence type="ECO:0000313" key="2">
    <source>
        <dbReference type="EMBL" id="GAA0371870.1"/>
    </source>
</evidence>
<dbReference type="Proteomes" id="UP001501822">
    <property type="component" value="Unassembled WGS sequence"/>
</dbReference>
<sequence length="90" mass="9669">MARAADINDSGRASARRAPGRGKGAVSGGGADPPPLTSRRADAGPGPLTVAHITAMGRPPEGRRRAWTLSRSSRHRSSRRSWAGPRWYRR</sequence>
<keyword evidence="3" id="KW-1185">Reference proteome</keyword>
<accession>A0ABN0XTD9</accession>
<dbReference type="EMBL" id="BAAABM010000071">
    <property type="protein sequence ID" value="GAA0371870.1"/>
    <property type="molecule type" value="Genomic_DNA"/>
</dbReference>
<feature type="compositionally biased region" description="Gly residues" evidence="1">
    <location>
        <begin position="21"/>
        <end position="31"/>
    </location>
</feature>
<name>A0ABN0XTD9_9ACTN</name>
<gene>
    <name evidence="2" type="ORF">GCM10010151_72300</name>
</gene>
<evidence type="ECO:0000256" key="1">
    <source>
        <dbReference type="SAM" id="MobiDB-lite"/>
    </source>
</evidence>
<organism evidence="2 3">
    <name type="scientific">Actinoallomurus spadix</name>
    <dbReference type="NCBI Taxonomy" id="79912"/>
    <lineage>
        <taxon>Bacteria</taxon>
        <taxon>Bacillati</taxon>
        <taxon>Actinomycetota</taxon>
        <taxon>Actinomycetes</taxon>
        <taxon>Streptosporangiales</taxon>
        <taxon>Thermomonosporaceae</taxon>
        <taxon>Actinoallomurus</taxon>
    </lineage>
</organism>
<proteinExistence type="predicted"/>
<feature type="region of interest" description="Disordered" evidence="1">
    <location>
        <begin position="1"/>
        <end position="90"/>
    </location>
</feature>
<reference evidence="2 3" key="1">
    <citation type="journal article" date="2019" name="Int. J. Syst. Evol. Microbiol.">
        <title>The Global Catalogue of Microorganisms (GCM) 10K type strain sequencing project: providing services to taxonomists for standard genome sequencing and annotation.</title>
        <authorList>
            <consortium name="The Broad Institute Genomics Platform"/>
            <consortium name="The Broad Institute Genome Sequencing Center for Infectious Disease"/>
            <person name="Wu L."/>
            <person name="Ma J."/>
        </authorList>
    </citation>
    <scope>NUCLEOTIDE SEQUENCE [LARGE SCALE GENOMIC DNA]</scope>
    <source>
        <strain evidence="2 3">JCM 3146</strain>
    </source>
</reference>
<evidence type="ECO:0000313" key="3">
    <source>
        <dbReference type="Proteomes" id="UP001501822"/>
    </source>
</evidence>